<accession>A0ABR7MJ06</accession>
<organism evidence="4 5">
    <name type="scientific">Hymenobacter citatus</name>
    <dbReference type="NCBI Taxonomy" id="2763506"/>
    <lineage>
        <taxon>Bacteria</taxon>
        <taxon>Pseudomonadati</taxon>
        <taxon>Bacteroidota</taxon>
        <taxon>Cytophagia</taxon>
        <taxon>Cytophagales</taxon>
        <taxon>Hymenobacteraceae</taxon>
        <taxon>Hymenobacter</taxon>
    </lineage>
</organism>
<dbReference type="CDD" id="cd00564">
    <property type="entry name" value="TMP_TenI"/>
    <property type="match status" value="1"/>
</dbReference>
<dbReference type="InterPro" id="IPR022998">
    <property type="entry name" value="ThiamineP_synth_TenI"/>
</dbReference>
<dbReference type="SUPFAM" id="SSF51391">
    <property type="entry name" value="Thiamin phosphate synthase"/>
    <property type="match status" value="1"/>
</dbReference>
<gene>
    <name evidence="4" type="ORF">H8B15_09065</name>
</gene>
<dbReference type="PANTHER" id="PTHR20857">
    <property type="entry name" value="THIAMINE-PHOSPHATE PYROPHOSPHORYLASE"/>
    <property type="match status" value="1"/>
</dbReference>
<dbReference type="Gene3D" id="3.20.20.70">
    <property type="entry name" value="Aldolase class I"/>
    <property type="match status" value="1"/>
</dbReference>
<name>A0ABR7MJ06_9BACT</name>
<evidence type="ECO:0000313" key="4">
    <source>
        <dbReference type="EMBL" id="MBC6611072.1"/>
    </source>
</evidence>
<dbReference type="InterPro" id="IPR013785">
    <property type="entry name" value="Aldolase_TIM"/>
</dbReference>
<proteinExistence type="predicted"/>
<reference evidence="4 5" key="1">
    <citation type="submission" date="2020-08" db="EMBL/GenBank/DDBJ databases">
        <title>Hymenobacter sp.</title>
        <authorList>
            <person name="Kim M.K."/>
        </authorList>
    </citation>
    <scope>NUCLEOTIDE SEQUENCE [LARGE SCALE GENOMIC DNA]</scope>
    <source>
        <strain evidence="4 5">BT507</strain>
    </source>
</reference>
<comment type="pathway">
    <text evidence="1">Cofactor biosynthesis; thiamine diphosphate biosynthesis.</text>
</comment>
<evidence type="ECO:0000313" key="5">
    <source>
        <dbReference type="Proteomes" id="UP000622017"/>
    </source>
</evidence>
<evidence type="ECO:0000259" key="3">
    <source>
        <dbReference type="Pfam" id="PF02581"/>
    </source>
</evidence>
<feature type="domain" description="Thiamine phosphate synthase/TenI" evidence="3">
    <location>
        <begin position="14"/>
        <end position="192"/>
    </location>
</feature>
<keyword evidence="2" id="KW-0784">Thiamine biosynthesis</keyword>
<dbReference type="Proteomes" id="UP000622017">
    <property type="component" value="Unassembled WGS sequence"/>
</dbReference>
<comment type="caution">
    <text evidence="4">The sequence shown here is derived from an EMBL/GenBank/DDBJ whole genome shotgun (WGS) entry which is preliminary data.</text>
</comment>
<dbReference type="EMBL" id="JACSCY010000005">
    <property type="protein sequence ID" value="MBC6611072.1"/>
    <property type="molecule type" value="Genomic_DNA"/>
</dbReference>
<evidence type="ECO:0000256" key="1">
    <source>
        <dbReference type="ARBA" id="ARBA00004948"/>
    </source>
</evidence>
<dbReference type="RefSeq" id="WP_187319355.1">
    <property type="nucleotide sequence ID" value="NZ_JACSCY010000005.1"/>
</dbReference>
<evidence type="ECO:0000256" key="2">
    <source>
        <dbReference type="ARBA" id="ARBA00022977"/>
    </source>
</evidence>
<protein>
    <submittedName>
        <fullName evidence="4">Thiamine phosphate synthase</fullName>
    </submittedName>
</protein>
<dbReference type="Pfam" id="PF02581">
    <property type="entry name" value="TMP-TENI"/>
    <property type="match status" value="1"/>
</dbReference>
<dbReference type="InterPro" id="IPR036206">
    <property type="entry name" value="ThiamineP_synth_sf"/>
</dbReference>
<dbReference type="PANTHER" id="PTHR20857:SF15">
    <property type="entry name" value="THIAMINE-PHOSPHATE SYNTHASE"/>
    <property type="match status" value="1"/>
</dbReference>
<keyword evidence="5" id="KW-1185">Reference proteome</keyword>
<sequence>MSGVENNRPFRLLLVSPPATTATELPTLQRLFEAGLQIFHLRKPGATSAKIEAYLKAVPRQYHGRVVLHGHYELAQHYRVGGLHLPAAARTTWAARAHLRQPGHTLSTSLHSLIELRQHRRCYDYVFLSPIFDSISKQGYGQAFALTEVQQQLQRLQQRRHYVPQVVALGGITPGNVAQVRAAGFAGAAVLGSVWQAADPVAAFRQLWREL</sequence>